<evidence type="ECO:0000256" key="6">
    <source>
        <dbReference type="PIRSR" id="PIRSR600223-1"/>
    </source>
</evidence>
<evidence type="ECO:0000313" key="9">
    <source>
        <dbReference type="EMBL" id="RGX30958.1"/>
    </source>
</evidence>
<evidence type="ECO:0000313" key="10">
    <source>
        <dbReference type="Proteomes" id="UP000283880"/>
    </source>
</evidence>
<comment type="catalytic activity">
    <reaction evidence="1 7">
        <text>Cleavage of hydrophobic, N-terminal signal or leader sequences from secreted and periplasmic proteins.</text>
        <dbReference type="EC" id="3.4.21.89"/>
    </reaction>
</comment>
<gene>
    <name evidence="9" type="primary">lepB</name>
    <name evidence="9" type="ORF">DWV29_07265</name>
</gene>
<name>A0A413FI75_9FIRM</name>
<reference evidence="9 10" key="1">
    <citation type="submission" date="2018-08" db="EMBL/GenBank/DDBJ databases">
        <title>A genome reference for cultivated species of the human gut microbiota.</title>
        <authorList>
            <person name="Zou Y."/>
            <person name="Xue W."/>
            <person name="Luo G."/>
        </authorList>
    </citation>
    <scope>NUCLEOTIDE SEQUENCE [LARGE SCALE GENOMIC DNA]</scope>
    <source>
        <strain evidence="9 10">AF04-15</strain>
    </source>
</reference>
<dbReference type="GO" id="GO:0005886">
    <property type="term" value="C:plasma membrane"/>
    <property type="evidence" value="ECO:0007669"/>
    <property type="project" value="UniProtKB-SubCell"/>
</dbReference>
<dbReference type="GO" id="GO:0004252">
    <property type="term" value="F:serine-type endopeptidase activity"/>
    <property type="evidence" value="ECO:0007669"/>
    <property type="project" value="InterPro"/>
</dbReference>
<dbReference type="EC" id="3.4.21.89" evidence="4 7"/>
<evidence type="ECO:0000256" key="1">
    <source>
        <dbReference type="ARBA" id="ARBA00000677"/>
    </source>
</evidence>
<evidence type="ECO:0000256" key="4">
    <source>
        <dbReference type="ARBA" id="ARBA00013208"/>
    </source>
</evidence>
<dbReference type="PANTHER" id="PTHR43390">
    <property type="entry name" value="SIGNAL PEPTIDASE I"/>
    <property type="match status" value="1"/>
</dbReference>
<dbReference type="InterPro" id="IPR019757">
    <property type="entry name" value="Pept_S26A_signal_pept_1_Lys-AS"/>
</dbReference>
<evidence type="ECO:0000256" key="7">
    <source>
        <dbReference type="RuleBase" id="RU362042"/>
    </source>
</evidence>
<dbReference type="OrthoDB" id="9802919at2"/>
<dbReference type="InterPro" id="IPR019533">
    <property type="entry name" value="Peptidase_S26"/>
</dbReference>
<feature type="active site" evidence="6">
    <location>
        <position position="46"/>
    </location>
</feature>
<dbReference type="GO" id="GO:0006465">
    <property type="term" value="P:signal peptide processing"/>
    <property type="evidence" value="ECO:0007669"/>
    <property type="project" value="InterPro"/>
</dbReference>
<evidence type="ECO:0000256" key="3">
    <source>
        <dbReference type="ARBA" id="ARBA00009370"/>
    </source>
</evidence>
<dbReference type="RefSeq" id="WP_007708440.1">
    <property type="nucleotide sequence ID" value="NZ_CABMHH010000254.1"/>
</dbReference>
<dbReference type="PROSITE" id="PS00760">
    <property type="entry name" value="SPASE_I_2"/>
    <property type="match status" value="1"/>
</dbReference>
<keyword evidence="5 7" id="KW-0378">Hydrolase</keyword>
<dbReference type="NCBIfam" id="TIGR02227">
    <property type="entry name" value="sigpep_I_bact"/>
    <property type="match status" value="1"/>
</dbReference>
<sequence>MKENNDPTVNWKKELLEWLKILLAAAAIALFINTCVIANTRVPSDSMETTIMAGDRLLGSRLSYRFGSHPQRGDIVIFKHKAEPGRDQTRLVKRVIGLPGETVDIRDNRIYINGSETPLEEPYLPEPMETDDRHFEVPEGCYLMLGDNRNVSADARMWEDPYVPETDISAKVFFRYYPGFKRVS</sequence>
<evidence type="ECO:0000259" key="8">
    <source>
        <dbReference type="Pfam" id="PF10502"/>
    </source>
</evidence>
<dbReference type="PRINTS" id="PR00727">
    <property type="entry name" value="LEADERPTASE"/>
</dbReference>
<dbReference type="CDD" id="cd06530">
    <property type="entry name" value="S26_SPase_I"/>
    <property type="match status" value="1"/>
</dbReference>
<comment type="subcellular location">
    <subcellularLocation>
        <location evidence="2">Cell membrane</location>
        <topology evidence="2">Single-pass type II membrane protein</topology>
    </subcellularLocation>
    <subcellularLocation>
        <location evidence="7">Membrane</location>
        <topology evidence="7">Single-pass type II membrane protein</topology>
    </subcellularLocation>
</comment>
<dbReference type="GO" id="GO:0009003">
    <property type="term" value="F:signal peptidase activity"/>
    <property type="evidence" value="ECO:0007669"/>
    <property type="project" value="UniProtKB-EC"/>
</dbReference>
<dbReference type="InterPro" id="IPR036286">
    <property type="entry name" value="LexA/Signal_pep-like_sf"/>
</dbReference>
<evidence type="ECO:0000256" key="2">
    <source>
        <dbReference type="ARBA" id="ARBA00004401"/>
    </source>
</evidence>
<dbReference type="Gene3D" id="2.10.109.10">
    <property type="entry name" value="Umud Fragment, subunit A"/>
    <property type="match status" value="1"/>
</dbReference>
<comment type="caution">
    <text evidence="9">The sequence shown here is derived from an EMBL/GenBank/DDBJ whole genome shotgun (WGS) entry which is preliminary data.</text>
</comment>
<dbReference type="Proteomes" id="UP000283880">
    <property type="component" value="Unassembled WGS sequence"/>
</dbReference>
<dbReference type="InterPro" id="IPR000223">
    <property type="entry name" value="Pept_S26A_signal_pept_1"/>
</dbReference>
<comment type="similarity">
    <text evidence="3 7">Belongs to the peptidase S26 family.</text>
</comment>
<dbReference type="AlphaFoldDB" id="A0A413FI75"/>
<feature type="active site" evidence="6">
    <location>
        <position position="93"/>
    </location>
</feature>
<dbReference type="EMBL" id="QSBM01000004">
    <property type="protein sequence ID" value="RGX30958.1"/>
    <property type="molecule type" value="Genomic_DNA"/>
</dbReference>
<proteinExistence type="inferred from homology"/>
<protein>
    <recommendedName>
        <fullName evidence="4 7">Signal peptidase I</fullName>
        <ecNumber evidence="4 7">3.4.21.89</ecNumber>
    </recommendedName>
</protein>
<evidence type="ECO:0000256" key="5">
    <source>
        <dbReference type="ARBA" id="ARBA00022801"/>
    </source>
</evidence>
<feature type="domain" description="Peptidase S26" evidence="8">
    <location>
        <begin position="16"/>
        <end position="177"/>
    </location>
</feature>
<accession>A0A413FI75</accession>
<dbReference type="SUPFAM" id="SSF51306">
    <property type="entry name" value="LexA/Signal peptidase"/>
    <property type="match status" value="1"/>
</dbReference>
<organism evidence="9 10">
    <name type="scientific">Enterocloster asparagiformis</name>
    <dbReference type="NCBI Taxonomy" id="333367"/>
    <lineage>
        <taxon>Bacteria</taxon>
        <taxon>Bacillati</taxon>
        <taxon>Bacillota</taxon>
        <taxon>Clostridia</taxon>
        <taxon>Lachnospirales</taxon>
        <taxon>Lachnospiraceae</taxon>
        <taxon>Enterocloster</taxon>
    </lineage>
</organism>
<keyword evidence="7" id="KW-0645">Protease</keyword>
<dbReference type="PANTHER" id="PTHR43390:SF1">
    <property type="entry name" value="CHLOROPLAST PROCESSING PEPTIDASE"/>
    <property type="match status" value="1"/>
</dbReference>
<dbReference type="Pfam" id="PF10502">
    <property type="entry name" value="Peptidase_S26"/>
    <property type="match status" value="1"/>
</dbReference>